<sequence length="113" mass="11179">MTSTPPTDDLSIDINDLPCPACDSPYATVATILAPEEVENATGATFAGTTTGAAGGAAVGSIAGPAGTVIGGTLGALVGGSITKERQEKRRVVLECPECGYHGDALGSDTDNQ</sequence>
<comment type="caution">
    <text evidence="2">The sequence shown here is derived from an EMBL/GenBank/DDBJ whole genome shotgun (WGS) entry which is preliminary data.</text>
</comment>
<dbReference type="InterPro" id="IPR039567">
    <property type="entry name" value="Gly-zipper"/>
</dbReference>
<dbReference type="Pfam" id="PF13488">
    <property type="entry name" value="Gly-zipper_Omp"/>
    <property type="match status" value="1"/>
</dbReference>
<protein>
    <recommendedName>
        <fullName evidence="1">Glycine zipper domain-containing protein</fullName>
    </recommendedName>
</protein>
<evidence type="ECO:0000313" key="2">
    <source>
        <dbReference type="EMBL" id="MXR43193.1"/>
    </source>
</evidence>
<reference evidence="2 3" key="1">
    <citation type="submission" date="2019-12" db="EMBL/GenBank/DDBJ databases">
        <title>Isolation and characterization of three novel carbon monoxide-oxidizing members of Halobacteria from salione crusts and soils.</title>
        <authorList>
            <person name="Myers M.R."/>
            <person name="King G.M."/>
        </authorList>
    </citation>
    <scope>NUCLEOTIDE SEQUENCE [LARGE SCALE GENOMIC DNA]</scope>
    <source>
        <strain evidence="2 3">WSA2</strain>
    </source>
</reference>
<evidence type="ECO:0000313" key="3">
    <source>
        <dbReference type="Proteomes" id="UP000437065"/>
    </source>
</evidence>
<name>A0A6B0T320_9EURY</name>
<dbReference type="AlphaFoldDB" id="A0A6B0T320"/>
<keyword evidence="3" id="KW-1185">Reference proteome</keyword>
<dbReference type="Proteomes" id="UP000437065">
    <property type="component" value="Unassembled WGS sequence"/>
</dbReference>
<proteinExistence type="predicted"/>
<dbReference type="EMBL" id="WUUS01000014">
    <property type="protein sequence ID" value="MXR43193.1"/>
    <property type="molecule type" value="Genomic_DNA"/>
</dbReference>
<dbReference type="RefSeq" id="WP_159670957.1">
    <property type="nucleotide sequence ID" value="NZ_WUUS01000014.1"/>
</dbReference>
<feature type="domain" description="Glycine zipper" evidence="1">
    <location>
        <begin position="48"/>
        <end position="85"/>
    </location>
</feature>
<accession>A0A6B0T320</accession>
<gene>
    <name evidence="2" type="ORF">GRX01_17840</name>
</gene>
<organism evidence="2 3">
    <name type="scientific">Halobaculum saliterrae</name>
    <dbReference type="NCBI Taxonomy" id="2073113"/>
    <lineage>
        <taxon>Archaea</taxon>
        <taxon>Methanobacteriati</taxon>
        <taxon>Methanobacteriota</taxon>
        <taxon>Stenosarchaea group</taxon>
        <taxon>Halobacteria</taxon>
        <taxon>Halobacteriales</taxon>
        <taxon>Haloferacaceae</taxon>
        <taxon>Halobaculum</taxon>
    </lineage>
</organism>
<dbReference type="OrthoDB" id="375605at2157"/>
<evidence type="ECO:0000259" key="1">
    <source>
        <dbReference type="Pfam" id="PF13488"/>
    </source>
</evidence>